<keyword evidence="2" id="KW-1185">Reference proteome</keyword>
<evidence type="ECO:0000313" key="2">
    <source>
        <dbReference type="Proteomes" id="UP000749559"/>
    </source>
</evidence>
<sequence length="308" mass="37856">MDRTRVHPSKSPHSAWNRYMDEEIARKNNDAIYNKVYNNSMKEYYRKQAQQRSKQRMNDIKRNDAKQRMYDAIRKQELESHRKWIQEQDESRSRNEVNKALKRQQDIRAELVADQFWRPKHEEIEQNRNIRGSRNAMLEYDLSDRLNDEGRWAEILLNQKYREKDKQKHERHHDFWLSDILGLQKRRDFEVERLAQQREDRKERQKERLNNLYAEHRRLGVSQREVKARDQERLRRIYQDASDTELGMQDVERRYDLQQRRLHELALDNTRINSEVMSLGERLRRQAILNTGYVEPIPRVRRAVSWYV</sequence>
<accession>A0A8J1XZ17</accession>
<organism evidence="1 2">
    <name type="scientific">Owenia fusiformis</name>
    <name type="common">Polychaete worm</name>
    <dbReference type="NCBI Taxonomy" id="6347"/>
    <lineage>
        <taxon>Eukaryota</taxon>
        <taxon>Metazoa</taxon>
        <taxon>Spiralia</taxon>
        <taxon>Lophotrochozoa</taxon>
        <taxon>Annelida</taxon>
        <taxon>Polychaeta</taxon>
        <taxon>Sedentaria</taxon>
        <taxon>Canalipalpata</taxon>
        <taxon>Sabellida</taxon>
        <taxon>Oweniida</taxon>
        <taxon>Oweniidae</taxon>
        <taxon>Owenia</taxon>
    </lineage>
</organism>
<gene>
    <name evidence="1" type="ORF">OFUS_LOCUS19786</name>
</gene>
<evidence type="ECO:0000313" key="1">
    <source>
        <dbReference type="EMBL" id="CAH1795213.1"/>
    </source>
</evidence>
<comment type="caution">
    <text evidence="1">The sequence shown here is derived from an EMBL/GenBank/DDBJ whole genome shotgun (WGS) entry which is preliminary data.</text>
</comment>
<dbReference type="AlphaFoldDB" id="A0A8J1XZ17"/>
<reference evidence="1" key="1">
    <citation type="submission" date="2022-03" db="EMBL/GenBank/DDBJ databases">
        <authorList>
            <person name="Martin C."/>
        </authorList>
    </citation>
    <scope>NUCLEOTIDE SEQUENCE</scope>
</reference>
<protein>
    <submittedName>
        <fullName evidence="1">Uncharacterized protein</fullName>
    </submittedName>
</protein>
<dbReference type="EMBL" id="CAIIXF020000009">
    <property type="protein sequence ID" value="CAH1795213.1"/>
    <property type="molecule type" value="Genomic_DNA"/>
</dbReference>
<dbReference type="Proteomes" id="UP000749559">
    <property type="component" value="Unassembled WGS sequence"/>
</dbReference>
<name>A0A8J1XZ17_OWEFU</name>
<proteinExistence type="predicted"/>